<evidence type="ECO:0000313" key="2">
    <source>
        <dbReference type="Proteomes" id="UP000823388"/>
    </source>
</evidence>
<protein>
    <submittedName>
        <fullName evidence="1">Uncharacterized protein</fullName>
    </submittedName>
</protein>
<evidence type="ECO:0000313" key="1">
    <source>
        <dbReference type="EMBL" id="KAG2564111.1"/>
    </source>
</evidence>
<dbReference type="Proteomes" id="UP000823388">
    <property type="component" value="Chromosome 8K"/>
</dbReference>
<feature type="non-terminal residue" evidence="1">
    <location>
        <position position="108"/>
    </location>
</feature>
<accession>A0A8T0PP83</accession>
<reference evidence="1" key="1">
    <citation type="submission" date="2020-05" db="EMBL/GenBank/DDBJ databases">
        <title>WGS assembly of Panicum virgatum.</title>
        <authorList>
            <person name="Lovell J.T."/>
            <person name="Jenkins J."/>
            <person name="Shu S."/>
            <person name="Juenger T.E."/>
            <person name="Schmutz J."/>
        </authorList>
    </citation>
    <scope>NUCLEOTIDE SEQUENCE</scope>
    <source>
        <strain evidence="1">AP13</strain>
    </source>
</reference>
<keyword evidence="2" id="KW-1185">Reference proteome</keyword>
<name>A0A8T0PP83_PANVG</name>
<organism evidence="1 2">
    <name type="scientific">Panicum virgatum</name>
    <name type="common">Blackwell switchgrass</name>
    <dbReference type="NCBI Taxonomy" id="38727"/>
    <lineage>
        <taxon>Eukaryota</taxon>
        <taxon>Viridiplantae</taxon>
        <taxon>Streptophyta</taxon>
        <taxon>Embryophyta</taxon>
        <taxon>Tracheophyta</taxon>
        <taxon>Spermatophyta</taxon>
        <taxon>Magnoliopsida</taxon>
        <taxon>Liliopsida</taxon>
        <taxon>Poales</taxon>
        <taxon>Poaceae</taxon>
        <taxon>PACMAD clade</taxon>
        <taxon>Panicoideae</taxon>
        <taxon>Panicodae</taxon>
        <taxon>Paniceae</taxon>
        <taxon>Panicinae</taxon>
        <taxon>Panicum</taxon>
        <taxon>Panicum sect. Hiantes</taxon>
    </lineage>
</organism>
<comment type="caution">
    <text evidence="1">The sequence shown here is derived from an EMBL/GenBank/DDBJ whole genome shotgun (WGS) entry which is preliminary data.</text>
</comment>
<proteinExistence type="predicted"/>
<gene>
    <name evidence="1" type="ORF">PVAP13_8KG384330</name>
</gene>
<dbReference type="EMBL" id="CM029051">
    <property type="protein sequence ID" value="KAG2564111.1"/>
    <property type="molecule type" value="Genomic_DNA"/>
</dbReference>
<sequence>MIPMVSIAAVGGEAPIWTTYERLAVGACLEQLKNHGYFVPDFLYFRVKQLQARESNVILTTERLCRLNRPDLVDHQYTIASVSFRAILNQVMDTLGLTCMGGEPYFTR</sequence>
<dbReference type="AlphaFoldDB" id="A0A8T0PP83"/>